<dbReference type="AlphaFoldDB" id="A6K3C6"/>
<reference evidence="1 2" key="1">
    <citation type="submission" date="2005-09" db="EMBL/GenBank/DDBJ databases">
        <authorList>
            <person name="Mural R.J."/>
            <person name="Li P.W."/>
            <person name="Adams M.D."/>
            <person name="Amanatides P.G."/>
            <person name="Baden-Tillson H."/>
            <person name="Barnstead M."/>
            <person name="Chin S.H."/>
            <person name="Dew I."/>
            <person name="Evans C.A."/>
            <person name="Ferriera S."/>
            <person name="Flanigan M."/>
            <person name="Fosler C."/>
            <person name="Glodek A."/>
            <person name="Gu Z."/>
            <person name="Holt R.A."/>
            <person name="Jennings D."/>
            <person name="Kraft C.L."/>
            <person name="Lu F."/>
            <person name="Nguyen T."/>
            <person name="Nusskern D.R."/>
            <person name="Pfannkoch C.M."/>
            <person name="Sitter C."/>
            <person name="Sutton G.G."/>
            <person name="Venter J.C."/>
            <person name="Wang Z."/>
            <person name="Woodage T."/>
            <person name="Zheng X.H."/>
            <person name="Zhong F."/>
        </authorList>
    </citation>
    <scope>NUCLEOTIDE SEQUENCE [LARGE SCALE GENOMIC DNA]</scope>
    <source>
        <strain>BN</strain>
        <strain evidence="2">Sprague-Dawley</strain>
    </source>
</reference>
<protein>
    <submittedName>
        <fullName evidence="1">RCG51984</fullName>
    </submittedName>
</protein>
<dbReference type="Proteomes" id="UP000234681">
    <property type="component" value="Chromosome 2"/>
</dbReference>
<accession>A6K3C6</accession>
<proteinExistence type="predicted"/>
<name>A6K3C6_RAT</name>
<organism evidence="1 2">
    <name type="scientific">Rattus norvegicus</name>
    <name type="common">Rat</name>
    <dbReference type="NCBI Taxonomy" id="10116"/>
    <lineage>
        <taxon>Eukaryota</taxon>
        <taxon>Metazoa</taxon>
        <taxon>Chordata</taxon>
        <taxon>Craniata</taxon>
        <taxon>Vertebrata</taxon>
        <taxon>Euteleostomi</taxon>
        <taxon>Mammalia</taxon>
        <taxon>Eutheria</taxon>
        <taxon>Euarchontoglires</taxon>
        <taxon>Glires</taxon>
        <taxon>Rodentia</taxon>
        <taxon>Myomorpha</taxon>
        <taxon>Muroidea</taxon>
        <taxon>Muridae</taxon>
        <taxon>Murinae</taxon>
        <taxon>Rattus</taxon>
    </lineage>
</organism>
<dbReference type="EMBL" id="CH474015">
    <property type="protein sequence ID" value="EDL85574.1"/>
    <property type="molecule type" value="Genomic_DNA"/>
</dbReference>
<evidence type="ECO:0000313" key="2">
    <source>
        <dbReference type="Proteomes" id="UP000234681"/>
    </source>
</evidence>
<evidence type="ECO:0000313" key="1">
    <source>
        <dbReference type="EMBL" id="EDL85574.1"/>
    </source>
</evidence>
<sequence length="23" mass="2811">MRTWGEAYCIPNKYRTRINVLLL</sequence>
<gene>
    <name evidence="1" type="ORF">rCG_51984</name>
</gene>